<dbReference type="EMBL" id="LR877147">
    <property type="protein sequence ID" value="CAD2214148.1"/>
    <property type="molecule type" value="Genomic_DNA"/>
</dbReference>
<sequence>MFIRCRFAPFELKRISFFTILITCFIPTLLLLLPPITAVYANPDRYATVSHAAGLPHDPPSVYHACAGEMALLCPDTPHRVVCFLSAITREGRTPDHTFSPTCQSYLSGRESCVRAVRLGQNKFVSKLCGDTINVRECLRRVPSHSLPSKCARSLYYRSVLLAPMLSHGQN</sequence>
<proteinExistence type="predicted"/>
<gene>
    <name evidence="1" type="ORF">ADEAN_000159200</name>
</gene>
<dbReference type="Proteomes" id="UP000515908">
    <property type="component" value="Chromosome 03"/>
</dbReference>
<dbReference type="AlphaFoldDB" id="A0A7G2C2Y3"/>
<keyword evidence="2" id="KW-1185">Reference proteome</keyword>
<reference evidence="1 2" key="1">
    <citation type="submission" date="2020-08" db="EMBL/GenBank/DDBJ databases">
        <authorList>
            <person name="Newling K."/>
            <person name="Davey J."/>
            <person name="Forrester S."/>
        </authorList>
    </citation>
    <scope>NUCLEOTIDE SEQUENCE [LARGE SCALE GENOMIC DNA]</scope>
    <source>
        <strain evidence="2">Crithidia deanei Carvalho (ATCC PRA-265)</strain>
    </source>
</reference>
<evidence type="ECO:0000313" key="2">
    <source>
        <dbReference type="Proteomes" id="UP000515908"/>
    </source>
</evidence>
<organism evidence="1 2">
    <name type="scientific">Angomonas deanei</name>
    <dbReference type="NCBI Taxonomy" id="59799"/>
    <lineage>
        <taxon>Eukaryota</taxon>
        <taxon>Discoba</taxon>
        <taxon>Euglenozoa</taxon>
        <taxon>Kinetoplastea</taxon>
        <taxon>Metakinetoplastina</taxon>
        <taxon>Trypanosomatida</taxon>
        <taxon>Trypanosomatidae</taxon>
        <taxon>Strigomonadinae</taxon>
        <taxon>Angomonas</taxon>
    </lineage>
</organism>
<name>A0A7G2C2Y3_9TRYP</name>
<dbReference type="VEuPathDB" id="TriTrypDB:ADEAN_000159200"/>
<accession>A0A7G2C2Y3</accession>
<evidence type="ECO:0000313" key="1">
    <source>
        <dbReference type="EMBL" id="CAD2214148.1"/>
    </source>
</evidence>
<protein>
    <submittedName>
        <fullName evidence="1">Uncharacterized protein</fullName>
    </submittedName>
</protein>